<proteinExistence type="inferred from homology"/>
<feature type="domain" description="AB hydrolase-1" evidence="14">
    <location>
        <begin position="38"/>
        <end position="303"/>
    </location>
</feature>
<evidence type="ECO:0000259" key="14">
    <source>
        <dbReference type="Pfam" id="PF00561"/>
    </source>
</evidence>
<dbReference type="EC" id="3.4.11.5" evidence="4 11"/>
<dbReference type="GO" id="GO:0004177">
    <property type="term" value="F:aminopeptidase activity"/>
    <property type="evidence" value="ECO:0007669"/>
    <property type="project" value="UniProtKB-UniRule"/>
</dbReference>
<evidence type="ECO:0000256" key="6">
    <source>
        <dbReference type="ARBA" id="ARBA00022438"/>
    </source>
</evidence>
<dbReference type="PANTHER" id="PTHR43722:SF1">
    <property type="entry name" value="PROLINE IMINOPEPTIDASE"/>
    <property type="match status" value="1"/>
</dbReference>
<feature type="active site" description="Proton donor" evidence="12">
    <location>
        <position position="302"/>
    </location>
</feature>
<dbReference type="GO" id="GO:0006508">
    <property type="term" value="P:proteolysis"/>
    <property type="evidence" value="ECO:0007669"/>
    <property type="project" value="UniProtKB-KW"/>
</dbReference>
<evidence type="ECO:0000256" key="13">
    <source>
        <dbReference type="RuleBase" id="RU003421"/>
    </source>
</evidence>
<evidence type="ECO:0000256" key="4">
    <source>
        <dbReference type="ARBA" id="ARBA00012568"/>
    </source>
</evidence>
<dbReference type="GO" id="GO:0005737">
    <property type="term" value="C:cytoplasm"/>
    <property type="evidence" value="ECO:0007669"/>
    <property type="project" value="UniProtKB-SubCell"/>
</dbReference>
<evidence type="ECO:0000256" key="8">
    <source>
        <dbReference type="ARBA" id="ARBA00022670"/>
    </source>
</evidence>
<dbReference type="PRINTS" id="PR00111">
    <property type="entry name" value="ABHYDROLASE"/>
</dbReference>
<keyword evidence="6 11" id="KW-0031">Aminopeptidase</keyword>
<dbReference type="EMBL" id="JH719395">
    <property type="protein sequence ID" value="EJC79389.1"/>
    <property type="molecule type" value="Genomic_DNA"/>
</dbReference>
<accession>J0KPJ4</accession>
<dbReference type="SUPFAM" id="SSF53474">
    <property type="entry name" value="alpha/beta-Hydrolases"/>
    <property type="match status" value="1"/>
</dbReference>
<evidence type="ECO:0000256" key="7">
    <source>
        <dbReference type="ARBA" id="ARBA00022490"/>
    </source>
</evidence>
<sequence>MSSLYPEIEPYDHGLLDRGDGNLIYWEACGNPAGRPALVLHGGPGSGCTTTARRHFDPDTYRIILFDQRNCGRSLPSAADPKTDLSLNTTWHLVADIERLRLFFGVGAWLIFGNSWGSTLALAYAETHPERVAAVVLAGVTTTRRSEVDWLYRGMAPLFPEEWHRFRHAASSGSPGQDQDQDMVAAYHSLLNHPNFETRLKAARDWHAWEAASILLADPHGLPRRWVDPAYLLTRARIITHYFINGAWLEDGQLLSNADRLTGIPAILLQGRFDIEAPLVTAWELARAWPQSELQILPHAAHSTANPDMSAAIVAATDRFRYLHQK</sequence>
<dbReference type="InterPro" id="IPR000073">
    <property type="entry name" value="AB_hydrolase_1"/>
</dbReference>
<dbReference type="Proteomes" id="UP000005732">
    <property type="component" value="Unassembled WGS sequence"/>
</dbReference>
<gene>
    <name evidence="15" type="ORF">Rleg4DRAFT_0981</name>
</gene>
<dbReference type="PIRSF" id="PIRSF006431">
    <property type="entry name" value="Pept_S33"/>
    <property type="match status" value="1"/>
</dbReference>
<evidence type="ECO:0000313" key="15">
    <source>
        <dbReference type="EMBL" id="EJC79389.1"/>
    </source>
</evidence>
<organism evidence="15 16">
    <name type="scientific">Rhizobium leguminosarum bv. trifolii WSM2297</name>
    <dbReference type="NCBI Taxonomy" id="754762"/>
    <lineage>
        <taxon>Bacteria</taxon>
        <taxon>Pseudomonadati</taxon>
        <taxon>Pseudomonadota</taxon>
        <taxon>Alphaproteobacteria</taxon>
        <taxon>Hyphomicrobiales</taxon>
        <taxon>Rhizobiaceae</taxon>
        <taxon>Rhizobium/Agrobacterium group</taxon>
        <taxon>Rhizobium</taxon>
    </lineage>
</organism>
<evidence type="ECO:0000256" key="10">
    <source>
        <dbReference type="ARBA" id="ARBA00029605"/>
    </source>
</evidence>
<evidence type="ECO:0000256" key="3">
    <source>
        <dbReference type="ARBA" id="ARBA00010088"/>
    </source>
</evidence>
<dbReference type="OrthoDB" id="9796770at2"/>
<keyword evidence="8 11" id="KW-0645">Protease</keyword>
<comment type="catalytic activity">
    <reaction evidence="1 11 13">
        <text>Release of N-terminal proline from a peptide.</text>
        <dbReference type="EC" id="3.4.11.5"/>
    </reaction>
</comment>
<dbReference type="Pfam" id="PF00561">
    <property type="entry name" value="Abhydrolase_1"/>
    <property type="match status" value="1"/>
</dbReference>
<evidence type="ECO:0000256" key="12">
    <source>
        <dbReference type="PIRSR" id="PIRSR006431-1"/>
    </source>
</evidence>
<evidence type="ECO:0000256" key="9">
    <source>
        <dbReference type="ARBA" id="ARBA00022801"/>
    </source>
</evidence>
<dbReference type="InterPro" id="IPR002410">
    <property type="entry name" value="Peptidase_S33"/>
</dbReference>
<evidence type="ECO:0000256" key="5">
    <source>
        <dbReference type="ARBA" id="ARBA00021843"/>
    </source>
</evidence>
<evidence type="ECO:0000256" key="11">
    <source>
        <dbReference type="PIRNR" id="PIRNR006431"/>
    </source>
</evidence>
<evidence type="ECO:0000256" key="2">
    <source>
        <dbReference type="ARBA" id="ARBA00004496"/>
    </source>
</evidence>
<name>J0KPJ4_RHILT</name>
<comment type="subcellular location">
    <subcellularLocation>
        <location evidence="2 11">Cytoplasm</location>
    </subcellularLocation>
</comment>
<dbReference type="InterPro" id="IPR005944">
    <property type="entry name" value="Pro_iminopeptidase"/>
</dbReference>
<protein>
    <recommendedName>
        <fullName evidence="5 11">Proline iminopeptidase</fullName>
        <shortName evidence="11">PIP</shortName>
        <ecNumber evidence="4 11">3.4.11.5</ecNumber>
    </recommendedName>
    <alternativeName>
        <fullName evidence="10 11">Prolyl aminopeptidase</fullName>
    </alternativeName>
</protein>
<reference evidence="15 16" key="1">
    <citation type="submission" date="2012-02" db="EMBL/GenBank/DDBJ databases">
        <title>Improved High-Quality Draft Sequence of Rhizobium leguminosarum bv. trifolii WSM2297.</title>
        <authorList>
            <consortium name="US DOE Joint Genome Institute"/>
            <person name="Lucas S."/>
            <person name="Han J."/>
            <person name="Lapidus A."/>
            <person name="Cheng J.-F."/>
            <person name="Goodwin L."/>
            <person name="Pitluck S."/>
            <person name="Peters L."/>
            <person name="Ovchinnikova G."/>
            <person name="Zhang X."/>
            <person name="Detter J.C."/>
            <person name="Han C."/>
            <person name="Tapia R."/>
            <person name="Land M."/>
            <person name="Hauser L."/>
            <person name="Kyrpides N."/>
            <person name="Ivanova N."/>
            <person name="Pagani I."/>
            <person name="Brau L."/>
            <person name="Yates R."/>
            <person name="O'Hara G."/>
            <person name="Rui T."/>
            <person name="Howieson J."/>
            <person name="Reeve W."/>
            <person name="Woyke T."/>
        </authorList>
    </citation>
    <scope>NUCLEOTIDE SEQUENCE [LARGE SCALE GENOMIC DNA]</scope>
    <source>
        <strain evidence="15 16">WSM2297</strain>
    </source>
</reference>
<feature type="active site" evidence="12">
    <location>
        <position position="274"/>
    </location>
</feature>
<dbReference type="InterPro" id="IPR029058">
    <property type="entry name" value="AB_hydrolase_fold"/>
</dbReference>
<feature type="active site" description="Nucleophile" evidence="12">
    <location>
        <position position="115"/>
    </location>
</feature>
<dbReference type="AlphaFoldDB" id="J0KPJ4"/>
<dbReference type="PANTHER" id="PTHR43722">
    <property type="entry name" value="PROLINE IMINOPEPTIDASE"/>
    <property type="match status" value="1"/>
</dbReference>
<keyword evidence="9 11" id="KW-0378">Hydrolase</keyword>
<evidence type="ECO:0000313" key="16">
    <source>
        <dbReference type="Proteomes" id="UP000005732"/>
    </source>
</evidence>
<comment type="similarity">
    <text evidence="3 11 13">Belongs to the peptidase S33 family.</text>
</comment>
<dbReference type="PRINTS" id="PR00793">
    <property type="entry name" value="PROAMNOPTASE"/>
</dbReference>
<dbReference type="NCBIfam" id="TIGR01249">
    <property type="entry name" value="pro_imino_pep_1"/>
    <property type="match status" value="1"/>
</dbReference>
<dbReference type="Gene3D" id="3.40.50.1820">
    <property type="entry name" value="alpha/beta hydrolase"/>
    <property type="match status" value="1"/>
</dbReference>
<dbReference type="MEROPS" id="S33.001"/>
<evidence type="ECO:0000256" key="1">
    <source>
        <dbReference type="ARBA" id="ARBA00001585"/>
    </source>
</evidence>
<dbReference type="HOGENOM" id="CLU_043739_2_2_5"/>
<keyword evidence="7 11" id="KW-0963">Cytoplasm</keyword>
<dbReference type="RefSeq" id="WP_003579415.1">
    <property type="nucleotide sequence ID" value="NZ_JH719395.1"/>
</dbReference>